<comment type="caution">
    <text evidence="1">The sequence shown here is derived from an EMBL/GenBank/DDBJ whole genome shotgun (WGS) entry which is preliminary data.</text>
</comment>
<proteinExistence type="predicted"/>
<reference evidence="1" key="1">
    <citation type="submission" date="2021-06" db="EMBL/GenBank/DDBJ databases">
        <title>Updating the genus Pseudomonas: Description of 43 new species and partition of the Pseudomonas putida group.</title>
        <authorList>
            <person name="Girard L."/>
            <person name="Lood C."/>
            <person name="Vandamme P."/>
            <person name="Rokni-Zadeh H."/>
            <person name="Van Noort V."/>
            <person name="Hofte M."/>
            <person name="Lavigne R."/>
            <person name="De Mot R."/>
        </authorList>
    </citation>
    <scope>NUCLEOTIDE SEQUENCE</scope>
    <source>
        <strain evidence="1">SWRI74</strain>
    </source>
</reference>
<dbReference type="Proteomes" id="UP001049200">
    <property type="component" value="Unassembled WGS sequence"/>
</dbReference>
<protein>
    <submittedName>
        <fullName evidence="1">Uncharacterized protein</fullName>
    </submittedName>
</protein>
<evidence type="ECO:0000313" key="1">
    <source>
        <dbReference type="EMBL" id="MBV4524366.1"/>
    </source>
</evidence>
<organism evidence="1 2">
    <name type="scientific">Pseudomonas azerbaijanoccidentalis</name>
    <dbReference type="NCBI Taxonomy" id="2842347"/>
    <lineage>
        <taxon>Bacteria</taxon>
        <taxon>Pseudomonadati</taxon>
        <taxon>Pseudomonadota</taxon>
        <taxon>Gammaproteobacteria</taxon>
        <taxon>Pseudomonadales</taxon>
        <taxon>Pseudomonadaceae</taxon>
        <taxon>Pseudomonas</taxon>
    </lineage>
</organism>
<sequence>MSQTITNRLTGETLTVYLELGDDLWLRNEAGDIEHAERAQLPADRWRFDGTRGAGDDIPRLAISHKSPPPLTGLLELFGRTYNFSTERTAP</sequence>
<dbReference type="RefSeq" id="WP_217873567.1">
    <property type="nucleotide sequence ID" value="NZ_JAHSTU010000014.1"/>
</dbReference>
<keyword evidence="2" id="KW-1185">Reference proteome</keyword>
<gene>
    <name evidence="1" type="ORF">KVG88_30290</name>
</gene>
<name>A0ABS6QZM0_9PSED</name>
<accession>A0ABS6QZM0</accession>
<dbReference type="EMBL" id="JAHSTU010000014">
    <property type="protein sequence ID" value="MBV4524366.1"/>
    <property type="molecule type" value="Genomic_DNA"/>
</dbReference>
<evidence type="ECO:0000313" key="2">
    <source>
        <dbReference type="Proteomes" id="UP001049200"/>
    </source>
</evidence>